<dbReference type="InterPro" id="IPR029058">
    <property type="entry name" value="AB_hydrolase_fold"/>
</dbReference>
<sequence>MASYPVQLCELDNGVKLAYRLARPLDQSKETIVLFHSFLMDSRLYLPQFEDDSFAAFNLVAVDEHGHGYTEGPEDFTFWDSARDGLALMKELGVPRFYILGTSQGGFIAMRMALLASESTDPAAQTAVKGLILLGTNAASESDENKQLFKQVRDFWCSTDIPTEDAMRTKTGSFGGPEVVGEETYRQICENWRRRHSGSRGYDPAMRCLSGRDSIVDRLGEIKVPVLVMHGTADTIYSVAGAQQWAKKLPNVWSFKVVDGGFHYLSFTSPGTEACAEYIPLFIKSTL</sequence>
<evidence type="ECO:0000259" key="1">
    <source>
        <dbReference type="Pfam" id="PF00561"/>
    </source>
</evidence>
<comment type="caution">
    <text evidence="2">The sequence shown here is derived from an EMBL/GenBank/DDBJ whole genome shotgun (WGS) entry which is preliminary data.</text>
</comment>
<dbReference type="OrthoDB" id="19657at2759"/>
<dbReference type="GeneID" id="63782770"/>
<dbReference type="InterPro" id="IPR050266">
    <property type="entry name" value="AB_hydrolase_sf"/>
</dbReference>
<dbReference type="PANTHER" id="PTHR43798:SF33">
    <property type="entry name" value="HYDROLASE, PUTATIVE (AFU_ORTHOLOGUE AFUA_2G14860)-RELATED"/>
    <property type="match status" value="1"/>
</dbReference>
<feature type="domain" description="AB hydrolase-1" evidence="1">
    <location>
        <begin position="31"/>
        <end position="268"/>
    </location>
</feature>
<dbReference type="STRING" id="56484.A0A1Y2EZT1"/>
<dbReference type="EMBL" id="MCFI01000022">
    <property type="protein sequence ID" value="ORY76626.1"/>
    <property type="molecule type" value="Genomic_DNA"/>
</dbReference>
<protein>
    <submittedName>
        <fullName evidence="2">Alpha/Beta hydrolase protein</fullName>
    </submittedName>
</protein>
<dbReference type="Gene3D" id="3.40.50.1820">
    <property type="entry name" value="alpha/beta hydrolase"/>
    <property type="match status" value="1"/>
</dbReference>
<keyword evidence="2" id="KW-0378">Hydrolase</keyword>
<gene>
    <name evidence="2" type="ORF">BCR37DRAFT_162136</name>
</gene>
<dbReference type="SUPFAM" id="SSF53474">
    <property type="entry name" value="alpha/beta-Hydrolases"/>
    <property type="match status" value="1"/>
</dbReference>
<evidence type="ECO:0000313" key="2">
    <source>
        <dbReference type="EMBL" id="ORY76626.1"/>
    </source>
</evidence>
<accession>A0A1Y2EZT1</accession>
<reference evidence="2 3" key="1">
    <citation type="submission" date="2016-07" db="EMBL/GenBank/DDBJ databases">
        <title>Pervasive Adenine N6-methylation of Active Genes in Fungi.</title>
        <authorList>
            <consortium name="DOE Joint Genome Institute"/>
            <person name="Mondo S.J."/>
            <person name="Dannebaum R.O."/>
            <person name="Kuo R.C."/>
            <person name="Labutti K."/>
            <person name="Haridas S."/>
            <person name="Kuo A."/>
            <person name="Salamov A."/>
            <person name="Ahrendt S.R."/>
            <person name="Lipzen A."/>
            <person name="Sullivan W."/>
            <person name="Andreopoulos W.B."/>
            <person name="Clum A."/>
            <person name="Lindquist E."/>
            <person name="Daum C."/>
            <person name="Ramamoorthy G.K."/>
            <person name="Gryganskyi A."/>
            <person name="Culley D."/>
            <person name="Magnuson J.K."/>
            <person name="James T.Y."/>
            <person name="O'Malley M.A."/>
            <person name="Stajich J.E."/>
            <person name="Spatafora J.W."/>
            <person name="Visel A."/>
            <person name="Grigoriev I.V."/>
        </authorList>
    </citation>
    <scope>NUCLEOTIDE SEQUENCE [LARGE SCALE GENOMIC DNA]</scope>
    <source>
        <strain evidence="2 3">12-1054</strain>
    </source>
</reference>
<dbReference type="Pfam" id="PF00561">
    <property type="entry name" value="Abhydrolase_1"/>
    <property type="match status" value="1"/>
</dbReference>
<dbReference type="Proteomes" id="UP000193685">
    <property type="component" value="Unassembled WGS sequence"/>
</dbReference>
<organism evidence="2 3">
    <name type="scientific">Protomyces lactucae-debilis</name>
    <dbReference type="NCBI Taxonomy" id="2754530"/>
    <lineage>
        <taxon>Eukaryota</taxon>
        <taxon>Fungi</taxon>
        <taxon>Dikarya</taxon>
        <taxon>Ascomycota</taxon>
        <taxon>Taphrinomycotina</taxon>
        <taxon>Taphrinomycetes</taxon>
        <taxon>Taphrinales</taxon>
        <taxon>Protomycetaceae</taxon>
        <taxon>Protomyces</taxon>
    </lineage>
</organism>
<keyword evidence="3" id="KW-1185">Reference proteome</keyword>
<dbReference type="PRINTS" id="PR00111">
    <property type="entry name" value="ABHYDROLASE"/>
</dbReference>
<dbReference type="InterPro" id="IPR000073">
    <property type="entry name" value="AB_hydrolase_1"/>
</dbReference>
<dbReference type="RefSeq" id="XP_040722706.1">
    <property type="nucleotide sequence ID" value="XM_040866171.1"/>
</dbReference>
<dbReference type="OMA" id="KGCWDPV"/>
<evidence type="ECO:0000313" key="3">
    <source>
        <dbReference type="Proteomes" id="UP000193685"/>
    </source>
</evidence>
<dbReference type="AlphaFoldDB" id="A0A1Y2EZT1"/>
<name>A0A1Y2EZT1_PROLT</name>
<dbReference type="GO" id="GO:0016020">
    <property type="term" value="C:membrane"/>
    <property type="evidence" value="ECO:0007669"/>
    <property type="project" value="TreeGrafter"/>
</dbReference>
<dbReference type="PANTHER" id="PTHR43798">
    <property type="entry name" value="MONOACYLGLYCEROL LIPASE"/>
    <property type="match status" value="1"/>
</dbReference>
<dbReference type="GO" id="GO:0046464">
    <property type="term" value="P:acylglycerol catabolic process"/>
    <property type="evidence" value="ECO:0007669"/>
    <property type="project" value="TreeGrafter"/>
</dbReference>
<dbReference type="GO" id="GO:0047372">
    <property type="term" value="F:monoacylglycerol lipase activity"/>
    <property type="evidence" value="ECO:0007669"/>
    <property type="project" value="TreeGrafter"/>
</dbReference>
<proteinExistence type="predicted"/>